<dbReference type="AlphaFoldDB" id="A0A182XT60"/>
<sequence length="120" mass="13591">MCVYVCICVFSLVLFWMYVCILLLVIICIVCIVRQPVHLSCNVRCVFSLVLTLQVSCQVQFQFVITSLLPFFQPYIARTVSTNTSNQSSRFHVFPVLCHSVKFEMSACFNPSSPPPPCPC</sequence>
<keyword evidence="1" id="KW-0812">Transmembrane</keyword>
<keyword evidence="3" id="KW-1185">Reference proteome</keyword>
<dbReference type="EnsemblMetazoa" id="AQUA015008-RA">
    <property type="protein sequence ID" value="AQUA015008-PA"/>
    <property type="gene ID" value="AQUA015008"/>
</dbReference>
<keyword evidence="1" id="KW-1133">Transmembrane helix</keyword>
<name>A0A182XT60_ANOQN</name>
<evidence type="ECO:0000313" key="2">
    <source>
        <dbReference type="EnsemblMetazoa" id="AQUA015008-PA"/>
    </source>
</evidence>
<proteinExistence type="predicted"/>
<keyword evidence="1" id="KW-0472">Membrane</keyword>
<dbReference type="Proteomes" id="UP000076407">
    <property type="component" value="Unassembled WGS sequence"/>
</dbReference>
<protein>
    <submittedName>
        <fullName evidence="2">Uncharacterized protein</fullName>
    </submittedName>
</protein>
<organism evidence="2 3">
    <name type="scientific">Anopheles quadriannulatus</name>
    <name type="common">Mosquito</name>
    <dbReference type="NCBI Taxonomy" id="34691"/>
    <lineage>
        <taxon>Eukaryota</taxon>
        <taxon>Metazoa</taxon>
        <taxon>Ecdysozoa</taxon>
        <taxon>Arthropoda</taxon>
        <taxon>Hexapoda</taxon>
        <taxon>Insecta</taxon>
        <taxon>Pterygota</taxon>
        <taxon>Neoptera</taxon>
        <taxon>Endopterygota</taxon>
        <taxon>Diptera</taxon>
        <taxon>Nematocera</taxon>
        <taxon>Culicoidea</taxon>
        <taxon>Culicidae</taxon>
        <taxon>Anophelinae</taxon>
        <taxon>Anopheles</taxon>
    </lineage>
</organism>
<evidence type="ECO:0000313" key="3">
    <source>
        <dbReference type="Proteomes" id="UP000076407"/>
    </source>
</evidence>
<feature type="transmembrane region" description="Helical" evidence="1">
    <location>
        <begin position="12"/>
        <end position="33"/>
    </location>
</feature>
<dbReference type="VEuPathDB" id="VectorBase:AQUA015008"/>
<accession>A0A182XT60</accession>
<reference evidence="2" key="1">
    <citation type="submission" date="2020-05" db="UniProtKB">
        <authorList>
            <consortium name="EnsemblMetazoa"/>
        </authorList>
    </citation>
    <scope>IDENTIFICATION</scope>
    <source>
        <strain evidence="2">SANGQUA</strain>
    </source>
</reference>
<evidence type="ECO:0000256" key="1">
    <source>
        <dbReference type="SAM" id="Phobius"/>
    </source>
</evidence>